<keyword evidence="2" id="KW-1185">Reference proteome</keyword>
<reference evidence="1 2" key="1">
    <citation type="journal article" date="2013" name="Genome Announc.">
        <title>Genome Sequence of Naphthalene-Degrading Soil Bacterium Pseudomonas putida CSV86.</title>
        <authorList>
            <person name="Phale P.S."/>
            <person name="Paliwal V."/>
            <person name="Raju S.C."/>
            <person name="Modak A."/>
            <person name="Purohit H.J."/>
        </authorList>
    </citation>
    <scope>NUCLEOTIDE SEQUENCE [LARGE SCALE GENOMIC DNA]</scope>
    <source>
        <strain evidence="1 2">CSV86</strain>
    </source>
</reference>
<accession>L1LSP9</accession>
<evidence type="ECO:0000313" key="1">
    <source>
        <dbReference type="EMBL" id="NNJ15114.1"/>
    </source>
</evidence>
<name>L1LSP9_9PSED</name>
<organism evidence="1 2">
    <name type="scientific">Pseudomonas bharatica CSV86</name>
    <dbReference type="NCBI Taxonomy" id="1005395"/>
    <lineage>
        <taxon>Bacteria</taxon>
        <taxon>Pseudomonadati</taxon>
        <taxon>Pseudomonadota</taxon>
        <taxon>Gammaproteobacteria</taxon>
        <taxon>Pseudomonadales</taxon>
        <taxon>Pseudomonadaceae</taxon>
        <taxon>Pseudomonas</taxon>
        <taxon>Pseudomonas bharatica</taxon>
    </lineage>
</organism>
<proteinExistence type="predicted"/>
<dbReference type="RefSeq" id="WP_009407270.1">
    <property type="nucleotide sequence ID" value="NZ_AMWJ02000001.1"/>
</dbReference>
<dbReference type="OrthoDB" id="6752143at2"/>
<dbReference type="EMBL" id="AMWJ02000001">
    <property type="protein sequence ID" value="NNJ15114.1"/>
    <property type="molecule type" value="Genomic_DNA"/>
</dbReference>
<protein>
    <submittedName>
        <fullName evidence="1">Uncharacterized protein</fullName>
    </submittedName>
</protein>
<sequence length="547" mass="60844">MPTLRAIVDDWYDKAWGAHKSGKKGLLPELERSPLMWRSSSPWKCEPGDVQFSNTKESSYTSKLPRLDTRTLEQNWRSVRLGLSSGSFVGEEQLNPLIPRMHSKNVVKRVKARVKSSGLNASMVVRRELASVADNTLFIKGTLEDGSPLSAAVWFERATVAWRLQSWCGIVVKDITNHPSLHGIYEHPNALTLDNGLNSLSFGEPIFIESSVVVAGSATTIPVLAGAHYYVGFRFGPNLQRAVRKRTPLVLIGNQMNASAWRSTPFDLSFTDLELRNCTLLIKTRQLDDGGTLVWDSRCYLEGRGLGGQRYRTELGSDNCILRWNLQLSASLDYDPADVHETDSPQNAELAGAEEDFFLDSPATYPPLQKLERYDAWLGGAAWRSGDITSEIYGSLAEAQFLHLQFGIALTSLKTTDAALVFRGTPTVNRPSDAFTWHRSLFRVAVGQPFNSGQRRISHESHIRIMAGDIPCEGFFEPREDKPILNLRPARDTDIPRFAAGLKIDIPADTLPAVDQFTLRFNLISGRGQVIASNDGDFQLLDPSEEP</sequence>
<dbReference type="Proteomes" id="UP000010448">
    <property type="component" value="Unassembled WGS sequence"/>
</dbReference>
<evidence type="ECO:0000313" key="2">
    <source>
        <dbReference type="Proteomes" id="UP000010448"/>
    </source>
</evidence>
<comment type="caution">
    <text evidence="1">The sequence shown here is derived from an EMBL/GenBank/DDBJ whole genome shotgun (WGS) entry which is preliminary data.</text>
</comment>
<gene>
    <name evidence="1" type="ORF">CSV86_007580</name>
</gene>
<dbReference type="AlphaFoldDB" id="L1LSP9"/>